<evidence type="ECO:0000313" key="5">
    <source>
        <dbReference type="EMBL" id="AHH99629.1"/>
    </source>
</evidence>
<dbReference type="Pfam" id="PF02801">
    <property type="entry name" value="Ketoacyl-synt_C"/>
    <property type="match status" value="1"/>
</dbReference>
<proteinExistence type="inferred from homology"/>
<dbReference type="Gene3D" id="3.40.47.10">
    <property type="match status" value="1"/>
</dbReference>
<dbReference type="SUPFAM" id="SSF53901">
    <property type="entry name" value="Thiolase-like"/>
    <property type="match status" value="2"/>
</dbReference>
<dbReference type="InterPro" id="IPR020841">
    <property type="entry name" value="PKS_Beta-ketoAc_synthase_dom"/>
</dbReference>
<dbReference type="Proteomes" id="UP000019225">
    <property type="component" value="Chromosome"/>
</dbReference>
<dbReference type="STRING" id="1449976.KALB_6269"/>
<dbReference type="RefSeq" id="WP_025359529.1">
    <property type="nucleotide sequence ID" value="NZ_CP007155.1"/>
</dbReference>
<dbReference type="KEGG" id="kal:KALB_6269"/>
<dbReference type="EMBL" id="CP007155">
    <property type="protein sequence ID" value="AHH99629.1"/>
    <property type="molecule type" value="Genomic_DNA"/>
</dbReference>
<dbReference type="InterPro" id="IPR014031">
    <property type="entry name" value="Ketoacyl_synth_C"/>
</dbReference>
<evidence type="ECO:0000256" key="2">
    <source>
        <dbReference type="ARBA" id="ARBA00022679"/>
    </source>
</evidence>
<evidence type="ECO:0000256" key="1">
    <source>
        <dbReference type="ARBA" id="ARBA00008467"/>
    </source>
</evidence>
<reference evidence="5 6" key="1">
    <citation type="journal article" date="2014" name="BMC Genomics">
        <title>Complete genome sequence of producer of the glycopeptide antibiotic Aculeximycin Kutzneria albida DSM 43870T, a representative of minor genus of Pseudonocardiaceae.</title>
        <authorList>
            <person name="Rebets Y."/>
            <person name="Tokovenko B."/>
            <person name="Lushchyk I."/>
            <person name="Ruckert C."/>
            <person name="Zaburannyi N."/>
            <person name="Bechthold A."/>
            <person name="Kalinowski J."/>
            <person name="Luzhetskyy A."/>
        </authorList>
    </citation>
    <scope>NUCLEOTIDE SEQUENCE [LARGE SCALE GENOMIC DNA]</scope>
    <source>
        <strain evidence="5">DSM 43870</strain>
    </source>
</reference>
<protein>
    <recommendedName>
        <fullName evidence="4">Ketosynthase family 3 (KS3) domain-containing protein</fullName>
    </recommendedName>
</protein>
<sequence length="407" mass="42279">MRRVAITGVGAVTPLGLTAESTWDGLRAGRCGITGLDTFDARTFPVRIAGQVRGFDPESAIPADHSRRHLSRAAQFGVAAAYQALDDAGADWWLVPPHRRGAAVGATVGRPELQDLVDMSHRLATAGELPRQAPGEVLRREQNLGVRSIALAGDCRGPVLSLSTACAGAGHAIGEAYRSIQDGDCDLALAGGFDALTTWMDVLGFTLLGALSPDGCRPFDATRSGFVLGEGAVLVVLEEWDTAQDRGARVHGELVGYGSSLNAYRLTDSPPDGGGAISAMSSVLAEAGLAPSEIDYIAAHGTGTRGNDLSETVAIKQVFGRTRVPVSSPKSMTGHLTSAAAGVNLLAALGAIRTGMLPPTINLHTPDPRLDLDHVPLRARPHPVRAALVNAFAFGGSNACLAVRRAA</sequence>
<dbReference type="eggNOG" id="COG0304">
    <property type="taxonomic scope" value="Bacteria"/>
</dbReference>
<accession>W5WNA7</accession>
<dbReference type="PROSITE" id="PS52004">
    <property type="entry name" value="KS3_2"/>
    <property type="match status" value="1"/>
</dbReference>
<comment type="similarity">
    <text evidence="1 3">Belongs to the thiolase-like superfamily. Beta-ketoacyl-ACP synthases family.</text>
</comment>
<evidence type="ECO:0000256" key="3">
    <source>
        <dbReference type="RuleBase" id="RU003694"/>
    </source>
</evidence>
<dbReference type="InterPro" id="IPR000794">
    <property type="entry name" value="Beta-ketoacyl_synthase"/>
</dbReference>
<dbReference type="PANTHER" id="PTHR11712:SF336">
    <property type="entry name" value="3-OXOACYL-[ACYL-CARRIER-PROTEIN] SYNTHASE, MITOCHONDRIAL"/>
    <property type="match status" value="1"/>
</dbReference>
<evidence type="ECO:0000313" key="6">
    <source>
        <dbReference type="Proteomes" id="UP000019225"/>
    </source>
</evidence>
<gene>
    <name evidence="5" type="ORF">KALB_6269</name>
</gene>
<dbReference type="GO" id="GO:0004315">
    <property type="term" value="F:3-oxoacyl-[acyl-carrier-protein] synthase activity"/>
    <property type="evidence" value="ECO:0007669"/>
    <property type="project" value="TreeGrafter"/>
</dbReference>
<feature type="domain" description="Ketosynthase family 3 (KS3)" evidence="4">
    <location>
        <begin position="1"/>
        <end position="405"/>
    </location>
</feature>
<organism evidence="5 6">
    <name type="scientific">Kutzneria albida DSM 43870</name>
    <dbReference type="NCBI Taxonomy" id="1449976"/>
    <lineage>
        <taxon>Bacteria</taxon>
        <taxon>Bacillati</taxon>
        <taxon>Actinomycetota</taxon>
        <taxon>Actinomycetes</taxon>
        <taxon>Pseudonocardiales</taxon>
        <taxon>Pseudonocardiaceae</taxon>
        <taxon>Kutzneria</taxon>
    </lineage>
</organism>
<dbReference type="InterPro" id="IPR016039">
    <property type="entry name" value="Thiolase-like"/>
</dbReference>
<dbReference type="OrthoDB" id="9808669at2"/>
<name>W5WNA7_9PSEU</name>
<keyword evidence="2 3" id="KW-0808">Transferase</keyword>
<dbReference type="GO" id="GO:0005829">
    <property type="term" value="C:cytosol"/>
    <property type="evidence" value="ECO:0007669"/>
    <property type="project" value="TreeGrafter"/>
</dbReference>
<dbReference type="Pfam" id="PF00109">
    <property type="entry name" value="ketoacyl-synt"/>
    <property type="match status" value="1"/>
</dbReference>
<dbReference type="AlphaFoldDB" id="W5WNA7"/>
<keyword evidence="6" id="KW-1185">Reference proteome</keyword>
<dbReference type="PANTHER" id="PTHR11712">
    <property type="entry name" value="POLYKETIDE SYNTHASE-RELATED"/>
    <property type="match status" value="1"/>
</dbReference>
<dbReference type="GO" id="GO:0006633">
    <property type="term" value="P:fatty acid biosynthetic process"/>
    <property type="evidence" value="ECO:0007669"/>
    <property type="project" value="TreeGrafter"/>
</dbReference>
<evidence type="ECO:0000259" key="4">
    <source>
        <dbReference type="PROSITE" id="PS52004"/>
    </source>
</evidence>
<dbReference type="SMART" id="SM00825">
    <property type="entry name" value="PKS_KS"/>
    <property type="match status" value="1"/>
</dbReference>
<dbReference type="PATRIC" id="fig|1449976.3.peg.6290"/>
<dbReference type="CDD" id="cd00834">
    <property type="entry name" value="KAS_I_II"/>
    <property type="match status" value="1"/>
</dbReference>
<dbReference type="HOGENOM" id="CLU_000022_69_2_11"/>
<dbReference type="InterPro" id="IPR014030">
    <property type="entry name" value="Ketoacyl_synth_N"/>
</dbReference>